<evidence type="ECO:0000256" key="6">
    <source>
        <dbReference type="RuleBase" id="RU003345"/>
    </source>
</evidence>
<protein>
    <recommendedName>
        <fullName evidence="3">aldehyde dehydrogenase (NAD(+))</fullName>
        <ecNumber evidence="3">1.2.1.3</ecNumber>
    </recommendedName>
</protein>
<dbReference type="InterPro" id="IPR015590">
    <property type="entry name" value="Aldehyde_DH_dom"/>
</dbReference>
<evidence type="ECO:0000259" key="7">
    <source>
        <dbReference type="Pfam" id="PF00171"/>
    </source>
</evidence>
<dbReference type="Gene3D" id="3.40.309.10">
    <property type="entry name" value="Aldehyde Dehydrogenase, Chain A, domain 2"/>
    <property type="match status" value="1"/>
</dbReference>
<feature type="active site" evidence="5">
    <location>
        <position position="251"/>
    </location>
</feature>
<dbReference type="InterPro" id="IPR016163">
    <property type="entry name" value="Ald_DH_C"/>
</dbReference>
<keyword evidence="2 6" id="KW-0560">Oxidoreductase</keyword>
<dbReference type="InterPro" id="IPR016160">
    <property type="entry name" value="Ald_DH_CS_CYS"/>
</dbReference>
<dbReference type="GO" id="GO:0004029">
    <property type="term" value="F:aldehyde dehydrogenase (NAD+) activity"/>
    <property type="evidence" value="ECO:0007669"/>
    <property type="project" value="UniProtKB-EC"/>
</dbReference>
<dbReference type="EMBL" id="JANBVO010000022">
    <property type="protein sequence ID" value="KAJ9142470.1"/>
    <property type="molecule type" value="Genomic_DNA"/>
</dbReference>
<reference evidence="8" key="1">
    <citation type="submission" date="2022-07" db="EMBL/GenBank/DDBJ databases">
        <title>Fungi with potential for degradation of polypropylene.</title>
        <authorList>
            <person name="Gostincar C."/>
        </authorList>
    </citation>
    <scope>NUCLEOTIDE SEQUENCE</scope>
    <source>
        <strain evidence="8">EXF-13308</strain>
    </source>
</reference>
<dbReference type="PROSITE" id="PS00687">
    <property type="entry name" value="ALDEHYDE_DEHYDR_GLU"/>
    <property type="match status" value="1"/>
</dbReference>
<evidence type="ECO:0000313" key="8">
    <source>
        <dbReference type="EMBL" id="KAJ9142470.1"/>
    </source>
</evidence>
<evidence type="ECO:0000256" key="2">
    <source>
        <dbReference type="ARBA" id="ARBA00023002"/>
    </source>
</evidence>
<keyword evidence="9" id="KW-1185">Reference proteome</keyword>
<evidence type="ECO:0000313" key="9">
    <source>
        <dbReference type="Proteomes" id="UP001174694"/>
    </source>
</evidence>
<accession>A0AA38VDL6</accession>
<dbReference type="EC" id="1.2.1.3" evidence="3"/>
<gene>
    <name evidence="8" type="ORF">NKR23_g7168</name>
</gene>
<dbReference type="AlphaFoldDB" id="A0AA38VDL6"/>
<sequence>MARMIEVRHFINGEAQFVSSSDGATFNISSPYSGELVATVSEGTIKDIDRAVATAKAAFPAWSALSPAERGKPLGRVAQMITDATPELAELDALSHGRPVSTYFDAYYAATHFAYFSQAAYPVGSSSLNTPGYINMSLRQPYGVCAAILPWNCPLVFFSKKLAPALAAGNTMIIKTSEKAPLTCDRVAAMLNDAGFPPGVINIVHGHGPVCGAAISKHMDIRALSFTGSIRTGRLIQKAAADSNFKHLIFEMGGKSPAVVFGDADLERAARETQHSIFFHSGQTCMASSRIYVEKAAAEKFLKTFISHTSTRKLGDPIDKGVNHGPLADSLQFNTVTGYIEEAKIAGKAILPELENSEAQHDNGYFVRPTIFLEQPEDSKIVREEVFGPVVCIGTFETEEEALSLANNTEYGLYSSVYTRDIDRAMRFAKGVESGMVAVNCTSPTGAWDMPFGGYKSSGVGRESFLHSLDDWLEQKAVFVRVDGLLTSSSINSTLGR</sequence>
<comment type="caution">
    <text evidence="8">The sequence shown here is derived from an EMBL/GenBank/DDBJ whole genome shotgun (WGS) entry which is preliminary data.</text>
</comment>
<evidence type="ECO:0000256" key="1">
    <source>
        <dbReference type="ARBA" id="ARBA00009986"/>
    </source>
</evidence>
<dbReference type="Proteomes" id="UP001174694">
    <property type="component" value="Unassembled WGS sequence"/>
</dbReference>
<dbReference type="Pfam" id="PF00171">
    <property type="entry name" value="Aldedh"/>
    <property type="match status" value="1"/>
</dbReference>
<feature type="domain" description="Aldehyde dehydrogenase" evidence="7">
    <location>
        <begin position="18"/>
        <end position="478"/>
    </location>
</feature>
<dbReference type="PROSITE" id="PS00070">
    <property type="entry name" value="ALDEHYDE_DEHYDR_CYS"/>
    <property type="match status" value="1"/>
</dbReference>
<dbReference type="PANTHER" id="PTHR11699">
    <property type="entry name" value="ALDEHYDE DEHYDROGENASE-RELATED"/>
    <property type="match status" value="1"/>
</dbReference>
<comment type="similarity">
    <text evidence="1 6">Belongs to the aldehyde dehydrogenase family.</text>
</comment>
<dbReference type="SUPFAM" id="SSF53720">
    <property type="entry name" value="ALDH-like"/>
    <property type="match status" value="1"/>
</dbReference>
<evidence type="ECO:0000256" key="4">
    <source>
        <dbReference type="ARBA" id="ARBA00049194"/>
    </source>
</evidence>
<dbReference type="InterPro" id="IPR016161">
    <property type="entry name" value="Ald_DH/histidinol_DH"/>
</dbReference>
<dbReference type="Gene3D" id="3.40.605.10">
    <property type="entry name" value="Aldehyde Dehydrogenase, Chain A, domain 1"/>
    <property type="match status" value="1"/>
</dbReference>
<comment type="catalytic activity">
    <reaction evidence="4">
        <text>an aldehyde + NAD(+) + H2O = a carboxylate + NADH + 2 H(+)</text>
        <dbReference type="Rhea" id="RHEA:16185"/>
        <dbReference type="ChEBI" id="CHEBI:15377"/>
        <dbReference type="ChEBI" id="CHEBI:15378"/>
        <dbReference type="ChEBI" id="CHEBI:17478"/>
        <dbReference type="ChEBI" id="CHEBI:29067"/>
        <dbReference type="ChEBI" id="CHEBI:57540"/>
        <dbReference type="ChEBI" id="CHEBI:57945"/>
        <dbReference type="EC" id="1.2.1.3"/>
    </reaction>
</comment>
<evidence type="ECO:0000256" key="5">
    <source>
        <dbReference type="PROSITE-ProRule" id="PRU10007"/>
    </source>
</evidence>
<name>A0AA38VDL6_9PEZI</name>
<dbReference type="FunFam" id="3.40.309.10:FF:000012">
    <property type="entry name" value="Betaine aldehyde dehydrogenase"/>
    <property type="match status" value="1"/>
</dbReference>
<organism evidence="8 9">
    <name type="scientific">Pleurostoma richardsiae</name>
    <dbReference type="NCBI Taxonomy" id="41990"/>
    <lineage>
        <taxon>Eukaryota</taxon>
        <taxon>Fungi</taxon>
        <taxon>Dikarya</taxon>
        <taxon>Ascomycota</taxon>
        <taxon>Pezizomycotina</taxon>
        <taxon>Sordariomycetes</taxon>
        <taxon>Sordariomycetidae</taxon>
        <taxon>Calosphaeriales</taxon>
        <taxon>Pleurostomataceae</taxon>
        <taxon>Pleurostoma</taxon>
    </lineage>
</organism>
<dbReference type="FunFam" id="3.40.605.10:FF:000007">
    <property type="entry name" value="NAD/NADP-dependent betaine aldehyde dehydrogenase"/>
    <property type="match status" value="1"/>
</dbReference>
<proteinExistence type="inferred from homology"/>
<dbReference type="InterPro" id="IPR029510">
    <property type="entry name" value="Ald_DH_CS_GLU"/>
</dbReference>
<dbReference type="InterPro" id="IPR016162">
    <property type="entry name" value="Ald_DH_N"/>
</dbReference>
<evidence type="ECO:0000256" key="3">
    <source>
        <dbReference type="ARBA" id="ARBA00024226"/>
    </source>
</evidence>